<feature type="signal peptide" evidence="1">
    <location>
        <begin position="1"/>
        <end position="16"/>
    </location>
</feature>
<evidence type="ECO:0000313" key="3">
    <source>
        <dbReference type="EMBL" id="KAE9056139.1"/>
    </source>
</evidence>
<accession>A0A6A3G3J9</accession>
<evidence type="ECO:0008006" key="10">
    <source>
        <dbReference type="Google" id="ProtNLM"/>
    </source>
</evidence>
<dbReference type="Proteomes" id="UP000440367">
    <property type="component" value="Unassembled WGS sequence"/>
</dbReference>
<dbReference type="Proteomes" id="UP000488956">
    <property type="component" value="Unassembled WGS sequence"/>
</dbReference>
<dbReference type="EMBL" id="QXGA01009796">
    <property type="protein sequence ID" value="KAE9056139.1"/>
    <property type="molecule type" value="Genomic_DNA"/>
</dbReference>
<evidence type="ECO:0000313" key="8">
    <source>
        <dbReference type="Proteomes" id="UP000460718"/>
    </source>
</evidence>
<evidence type="ECO:0000313" key="7">
    <source>
        <dbReference type="Proteomes" id="UP000440732"/>
    </source>
</evidence>
<comment type="caution">
    <text evidence="2">The sequence shown here is derived from an EMBL/GenBank/DDBJ whole genome shotgun (WGS) entry which is preliminary data.</text>
</comment>
<proteinExistence type="predicted"/>
<sequence>MVWYLLSYISVLTVLAYSTSNTFAPANCANARASAVRLMRLPPYTRTAYCNSS</sequence>
<evidence type="ECO:0000256" key="1">
    <source>
        <dbReference type="SAM" id="SignalP"/>
    </source>
</evidence>
<feature type="chain" id="PRO_5036379491" description="RxLR effector protein" evidence="1">
    <location>
        <begin position="17"/>
        <end position="53"/>
    </location>
</feature>
<dbReference type="EMBL" id="QXFW01012076">
    <property type="protein sequence ID" value="KAE8951330.1"/>
    <property type="molecule type" value="Genomic_DNA"/>
</dbReference>
<organism evidence="2 8">
    <name type="scientific">Phytophthora fragariae</name>
    <dbReference type="NCBI Taxonomy" id="53985"/>
    <lineage>
        <taxon>Eukaryota</taxon>
        <taxon>Sar</taxon>
        <taxon>Stramenopiles</taxon>
        <taxon>Oomycota</taxon>
        <taxon>Peronosporomycetes</taxon>
        <taxon>Peronosporales</taxon>
        <taxon>Peronosporaceae</taxon>
        <taxon>Phytophthora</taxon>
    </lineage>
</organism>
<dbReference type="EMBL" id="QXFX01002372">
    <property type="protein sequence ID" value="KAE9077701.1"/>
    <property type="molecule type" value="Genomic_DNA"/>
</dbReference>
<keyword evidence="1" id="KW-0732">Signal</keyword>
<evidence type="ECO:0000313" key="2">
    <source>
        <dbReference type="EMBL" id="KAE8951330.1"/>
    </source>
</evidence>
<evidence type="ECO:0000313" key="4">
    <source>
        <dbReference type="EMBL" id="KAE9077701.1"/>
    </source>
</evidence>
<dbReference type="Proteomes" id="UP000440732">
    <property type="component" value="Unassembled WGS sequence"/>
</dbReference>
<protein>
    <recommendedName>
        <fullName evidence="10">RxLR effector protein</fullName>
    </recommendedName>
</protein>
<dbReference type="AlphaFoldDB" id="A0A6A3G3J9"/>
<dbReference type="EMBL" id="QXGD01001634">
    <property type="protein sequence ID" value="KAE9202018.1"/>
    <property type="molecule type" value="Genomic_DNA"/>
</dbReference>
<evidence type="ECO:0000313" key="6">
    <source>
        <dbReference type="Proteomes" id="UP000440367"/>
    </source>
</evidence>
<gene>
    <name evidence="5" type="ORF">PF002_g21371</name>
    <name evidence="3" type="ORF">PF006_g32768</name>
    <name evidence="4" type="ORF">PF010_g23411</name>
    <name evidence="2" type="ORF">PF011_g33000</name>
</gene>
<name>A0A6A3G3J9_9STRA</name>
<dbReference type="Proteomes" id="UP000460718">
    <property type="component" value="Unassembled WGS sequence"/>
</dbReference>
<evidence type="ECO:0000313" key="5">
    <source>
        <dbReference type="EMBL" id="KAE9202018.1"/>
    </source>
</evidence>
<evidence type="ECO:0000313" key="9">
    <source>
        <dbReference type="Proteomes" id="UP000488956"/>
    </source>
</evidence>
<reference evidence="8 9" key="1">
    <citation type="submission" date="2018-09" db="EMBL/GenBank/DDBJ databases">
        <title>Genomic investigation of the strawberry pathogen Phytophthora fragariae indicates pathogenicity is determined by transcriptional variation in three key races.</title>
        <authorList>
            <person name="Adams T.M."/>
            <person name="Armitage A.D."/>
            <person name="Sobczyk M.K."/>
            <person name="Bates H.J."/>
            <person name="Dunwell J.M."/>
            <person name="Nellist C.F."/>
            <person name="Harrison R.J."/>
        </authorList>
    </citation>
    <scope>NUCLEOTIDE SEQUENCE [LARGE SCALE GENOMIC DNA]</scope>
    <source>
        <strain evidence="5 6">BC-1</strain>
        <strain evidence="3 7">NOV-5</strain>
        <strain evidence="4 9">ONT-3</strain>
        <strain evidence="2 8">SCRP245</strain>
    </source>
</reference>